<dbReference type="OrthoDB" id="497380at2759"/>
<dbReference type="GO" id="GO:0005730">
    <property type="term" value="C:nucleolus"/>
    <property type="evidence" value="ECO:0000318"/>
    <property type="project" value="GO_Central"/>
</dbReference>
<evidence type="ECO:0000259" key="5">
    <source>
        <dbReference type="PROSITE" id="PS50303"/>
    </source>
</evidence>
<dbReference type="SUPFAM" id="SSF48371">
    <property type="entry name" value="ARM repeat"/>
    <property type="match status" value="1"/>
</dbReference>
<dbReference type="OMA" id="YGPEFSI"/>
<accession>F0ZUB2</accession>
<dbReference type="Pfam" id="PF00806">
    <property type="entry name" value="PUF"/>
    <property type="match status" value="2"/>
</dbReference>
<dbReference type="Pfam" id="PF08144">
    <property type="entry name" value="CPL"/>
    <property type="match status" value="1"/>
</dbReference>
<evidence type="ECO:0000256" key="3">
    <source>
        <dbReference type="PROSITE-ProRule" id="PRU00317"/>
    </source>
</evidence>
<feature type="compositionally biased region" description="Low complexity" evidence="4">
    <location>
        <begin position="635"/>
        <end position="649"/>
    </location>
</feature>
<feature type="region of interest" description="Disordered" evidence="4">
    <location>
        <begin position="1"/>
        <end position="62"/>
    </location>
</feature>
<keyword evidence="7" id="KW-1185">Reference proteome</keyword>
<feature type="domain" description="PUM-HD" evidence="5">
    <location>
        <begin position="85"/>
        <end position="468"/>
    </location>
</feature>
<dbReference type="FunFam" id="1.25.10.10:FF:001836">
    <property type="entry name" value="Uncharacterized protein"/>
    <property type="match status" value="1"/>
</dbReference>
<feature type="repeat" description="Pumilio" evidence="3">
    <location>
        <begin position="143"/>
        <end position="178"/>
    </location>
</feature>
<dbReference type="GeneID" id="10508855"/>
<dbReference type="PROSITE" id="PS50303">
    <property type="entry name" value="PUM_HD"/>
    <property type="match status" value="1"/>
</dbReference>
<dbReference type="KEGG" id="dpp:DICPUDRAFT_155553"/>
<dbReference type="InterPro" id="IPR012959">
    <property type="entry name" value="CPL_dom"/>
</dbReference>
<dbReference type="PANTHER" id="PTHR13389">
    <property type="entry name" value="PUMILIO HOMOLOG 3"/>
    <property type="match status" value="1"/>
</dbReference>
<dbReference type="STRING" id="5786.F0ZUB2"/>
<feature type="compositionally biased region" description="Basic and acidic residues" evidence="4">
    <location>
        <begin position="1"/>
        <end position="11"/>
    </location>
</feature>
<dbReference type="Gene3D" id="1.25.10.10">
    <property type="entry name" value="Leucine-rich Repeat Variant"/>
    <property type="match status" value="2"/>
</dbReference>
<feature type="region of interest" description="Disordered" evidence="4">
    <location>
        <begin position="583"/>
        <end position="649"/>
    </location>
</feature>
<dbReference type="InterPro" id="IPR011989">
    <property type="entry name" value="ARM-like"/>
</dbReference>
<dbReference type="FunFam" id="1.25.10.10:FF:001101">
    <property type="entry name" value="Predicted protein"/>
    <property type="match status" value="1"/>
</dbReference>
<dbReference type="AlphaFoldDB" id="F0ZUB2"/>
<dbReference type="GO" id="GO:0003729">
    <property type="term" value="F:mRNA binding"/>
    <property type="evidence" value="ECO:0000318"/>
    <property type="project" value="GO_Central"/>
</dbReference>
<feature type="compositionally biased region" description="Acidic residues" evidence="4">
    <location>
        <begin position="610"/>
        <end position="622"/>
    </location>
</feature>
<reference evidence="7" key="1">
    <citation type="journal article" date="2011" name="Genome Biol.">
        <title>Comparative genomics of the social amoebae Dictyostelium discoideum and Dictyostelium purpureum.</title>
        <authorList>
            <consortium name="US DOE Joint Genome Institute (JGI-PGF)"/>
            <person name="Sucgang R."/>
            <person name="Kuo A."/>
            <person name="Tian X."/>
            <person name="Salerno W."/>
            <person name="Parikh A."/>
            <person name="Feasley C.L."/>
            <person name="Dalin E."/>
            <person name="Tu H."/>
            <person name="Huang E."/>
            <person name="Barry K."/>
            <person name="Lindquist E."/>
            <person name="Shapiro H."/>
            <person name="Bruce D."/>
            <person name="Schmutz J."/>
            <person name="Salamov A."/>
            <person name="Fey P."/>
            <person name="Gaudet P."/>
            <person name="Anjard C."/>
            <person name="Babu M.M."/>
            <person name="Basu S."/>
            <person name="Bushmanova Y."/>
            <person name="van der Wel H."/>
            <person name="Katoh-Kurasawa M."/>
            <person name="Dinh C."/>
            <person name="Coutinho P.M."/>
            <person name="Saito T."/>
            <person name="Elias M."/>
            <person name="Schaap P."/>
            <person name="Kay R.R."/>
            <person name="Henrissat B."/>
            <person name="Eichinger L."/>
            <person name="Rivero F."/>
            <person name="Putnam N.H."/>
            <person name="West C.M."/>
            <person name="Loomis W.F."/>
            <person name="Chisholm R.L."/>
            <person name="Shaulsky G."/>
            <person name="Strassmann J.E."/>
            <person name="Queller D.C."/>
            <person name="Kuspa A."/>
            <person name="Grigoriev I.V."/>
        </authorList>
    </citation>
    <scope>NUCLEOTIDE SEQUENCE [LARGE SCALE GENOMIC DNA]</scope>
    <source>
        <strain evidence="7">QSDP1</strain>
    </source>
</reference>
<keyword evidence="1" id="KW-0677">Repeat</keyword>
<evidence type="ECO:0000313" key="7">
    <source>
        <dbReference type="Proteomes" id="UP000001064"/>
    </source>
</evidence>
<dbReference type="FunCoup" id="F0ZUB2">
    <property type="interactions" value="400"/>
</dbReference>
<dbReference type="GO" id="GO:0006417">
    <property type="term" value="P:regulation of translation"/>
    <property type="evidence" value="ECO:0000318"/>
    <property type="project" value="GO_Central"/>
</dbReference>
<dbReference type="SMART" id="SM00025">
    <property type="entry name" value="Pumilio"/>
    <property type="match status" value="5"/>
</dbReference>
<dbReference type="InterPro" id="IPR040059">
    <property type="entry name" value="PUM3"/>
</dbReference>
<dbReference type="InParanoid" id="F0ZUB2"/>
<proteinExistence type="predicted"/>
<evidence type="ECO:0000256" key="1">
    <source>
        <dbReference type="ARBA" id="ARBA00022737"/>
    </source>
</evidence>
<organism evidence="6 7">
    <name type="scientific">Dictyostelium purpureum</name>
    <name type="common">Slime mold</name>
    <dbReference type="NCBI Taxonomy" id="5786"/>
    <lineage>
        <taxon>Eukaryota</taxon>
        <taxon>Amoebozoa</taxon>
        <taxon>Evosea</taxon>
        <taxon>Eumycetozoa</taxon>
        <taxon>Dictyostelia</taxon>
        <taxon>Dictyosteliales</taxon>
        <taxon>Dictyosteliaceae</taxon>
        <taxon>Dictyostelium</taxon>
    </lineage>
</organism>
<keyword evidence="2" id="KW-0694">RNA-binding</keyword>
<protein>
    <recommendedName>
        <fullName evidence="5">PUM-HD domain-containing protein</fullName>
    </recommendedName>
</protein>
<dbReference type="RefSeq" id="XP_003291009.1">
    <property type="nucleotide sequence ID" value="XM_003290961.1"/>
</dbReference>
<dbReference type="VEuPathDB" id="AmoebaDB:DICPUDRAFT_155553"/>
<dbReference type="eggNOG" id="KOG2050">
    <property type="taxonomic scope" value="Eukaryota"/>
</dbReference>
<dbReference type="EMBL" id="GL871191">
    <property type="protein sequence ID" value="EGC32475.1"/>
    <property type="molecule type" value="Genomic_DNA"/>
</dbReference>
<sequence>MAKPTTTDKKSPAASNKKNIKNDNNNNKKPFNKKDNNNNKEPMEDKKVVQKTKLTKREKREEKFEKKAKFDTNFTLVRELKLLWVKIKEIKLSTEERAVLVEQLTQKLKGNVLNVVVKHDASRIVQTLLKYGDEKQKSIIYKELKDHEIVISKSQYGRFLILKLLKYGNEEQRNSIIKAYNGKYLQLLSHKESASVVEYIYSEIASKLQKTQIVEEFYGPEYRLFKTDTPRTLDTILETSPQKKESIITFLSAQLTKILSSKGERLVQYTIVQHLLLDLFRHSKPDTCTDMSETLSEILLPMIHTKEGAQVAYHVVSYGSPKTRKTIIKTLKDFFTKVACEEYGYLALIRLLDVTDDTQMIIKSVFSELIPTLPETSITKQGCLWILHILTPYSPQNFTEQTLSLLTPTMKSSVGIEHSISKKDREQRRKELLNFISPKLVELCSSHTEDLLSSQWGTKVLNATLKFADGNKMILMKKVLEVLTEEFLEEQHINVQTLLRNDHIKTTDLPLQLLEKFNWIELCLKNQNTVYIYRDLLKSLPNDSKEKVKAQADLKKSKSKLESTKFKGIENLFNLKDEIELQEHKQPQQAETTKKTSMAKQKSIKKVEESDNEGDDSEEEKVIEEKKPVAKKVAKTTTTISTKKSLTKK</sequence>
<evidence type="ECO:0000256" key="4">
    <source>
        <dbReference type="SAM" id="MobiDB-lite"/>
    </source>
</evidence>
<dbReference type="InterPro" id="IPR016024">
    <property type="entry name" value="ARM-type_fold"/>
</dbReference>
<dbReference type="PANTHER" id="PTHR13389:SF0">
    <property type="entry name" value="PUMILIO HOMOLOG 3"/>
    <property type="match status" value="1"/>
</dbReference>
<name>F0ZUB2_DICPU</name>
<dbReference type="InterPro" id="IPR033133">
    <property type="entry name" value="PUM-HD"/>
</dbReference>
<feature type="repeat" description="Pumilio" evidence="3">
    <location>
        <begin position="107"/>
        <end position="142"/>
    </location>
</feature>
<feature type="compositionally biased region" description="Basic and acidic residues" evidence="4">
    <location>
        <begin position="32"/>
        <end position="48"/>
    </location>
</feature>
<evidence type="ECO:0000313" key="6">
    <source>
        <dbReference type="EMBL" id="EGC32475.1"/>
    </source>
</evidence>
<dbReference type="Proteomes" id="UP000001064">
    <property type="component" value="Unassembled WGS sequence"/>
</dbReference>
<evidence type="ECO:0000256" key="2">
    <source>
        <dbReference type="ARBA" id="ARBA00022884"/>
    </source>
</evidence>
<feature type="compositionally biased region" description="Polar residues" evidence="4">
    <location>
        <begin position="587"/>
        <end position="600"/>
    </location>
</feature>
<dbReference type="InterPro" id="IPR001313">
    <property type="entry name" value="Pumilio_RNA-bd_rpt"/>
</dbReference>
<gene>
    <name evidence="6" type="ORF">DICPUDRAFT_155553</name>
</gene>
<dbReference type="PROSITE" id="PS50302">
    <property type="entry name" value="PUM"/>
    <property type="match status" value="2"/>
</dbReference>